<dbReference type="EMBL" id="AUZZ01002128">
    <property type="protein sequence ID" value="EQD61587.1"/>
    <property type="molecule type" value="Genomic_DNA"/>
</dbReference>
<feature type="transmembrane region" description="Helical" evidence="1">
    <location>
        <begin position="33"/>
        <end position="56"/>
    </location>
</feature>
<keyword evidence="1" id="KW-0472">Membrane</keyword>
<dbReference type="AlphaFoldDB" id="T1AVX2"/>
<organism evidence="2">
    <name type="scientific">mine drainage metagenome</name>
    <dbReference type="NCBI Taxonomy" id="410659"/>
    <lineage>
        <taxon>unclassified sequences</taxon>
        <taxon>metagenomes</taxon>
        <taxon>ecological metagenomes</taxon>
    </lineage>
</organism>
<dbReference type="Pfam" id="PF00119">
    <property type="entry name" value="ATP-synt_A"/>
    <property type="match status" value="1"/>
</dbReference>
<feature type="transmembrane region" description="Helical" evidence="1">
    <location>
        <begin position="95"/>
        <end position="112"/>
    </location>
</feature>
<keyword evidence="1" id="KW-1133">Transmembrane helix</keyword>
<reference evidence="2" key="2">
    <citation type="journal article" date="2014" name="ISME J.">
        <title>Microbial stratification in low pH oxic and suboxic macroscopic growths along an acid mine drainage.</title>
        <authorList>
            <person name="Mendez-Garcia C."/>
            <person name="Mesa V."/>
            <person name="Sprenger R.R."/>
            <person name="Richter M."/>
            <person name="Diez M.S."/>
            <person name="Solano J."/>
            <person name="Bargiela R."/>
            <person name="Golyshina O.V."/>
            <person name="Manteca A."/>
            <person name="Ramos J.L."/>
            <person name="Gallego J.R."/>
            <person name="Llorente I."/>
            <person name="Martins Dos Santos V.A."/>
            <person name="Jensen O.N."/>
            <person name="Pelaez A.I."/>
            <person name="Sanchez J."/>
            <person name="Ferrer M."/>
        </authorList>
    </citation>
    <scope>NUCLEOTIDE SEQUENCE</scope>
</reference>
<dbReference type="PANTHER" id="PTHR42823:SF3">
    <property type="entry name" value="ATP SYNTHASE SUBUNIT A, CHLOROPLASTIC"/>
    <property type="match status" value="1"/>
</dbReference>
<gene>
    <name evidence="2" type="ORF">B2A_03182</name>
</gene>
<dbReference type="InterPro" id="IPR045082">
    <property type="entry name" value="ATP_syn_F0_a_bact/chloroplast"/>
</dbReference>
<keyword evidence="1" id="KW-0812">Transmembrane</keyword>
<accession>T1AVX2</accession>
<evidence type="ECO:0000313" key="2">
    <source>
        <dbReference type="EMBL" id="EQD61587.1"/>
    </source>
</evidence>
<dbReference type="GO" id="GO:0042777">
    <property type="term" value="P:proton motive force-driven plasma membrane ATP synthesis"/>
    <property type="evidence" value="ECO:0007669"/>
    <property type="project" value="TreeGrafter"/>
</dbReference>
<evidence type="ECO:0000256" key="1">
    <source>
        <dbReference type="SAM" id="Phobius"/>
    </source>
</evidence>
<proteinExistence type="predicted"/>
<dbReference type="GO" id="GO:0046933">
    <property type="term" value="F:proton-transporting ATP synthase activity, rotational mechanism"/>
    <property type="evidence" value="ECO:0007669"/>
    <property type="project" value="TreeGrafter"/>
</dbReference>
<reference evidence="2" key="1">
    <citation type="submission" date="2013-08" db="EMBL/GenBank/DDBJ databases">
        <authorList>
            <person name="Mendez C."/>
            <person name="Richter M."/>
            <person name="Ferrer M."/>
            <person name="Sanchez J."/>
        </authorList>
    </citation>
    <scope>NUCLEOTIDE SEQUENCE</scope>
</reference>
<feature type="non-terminal residue" evidence="2">
    <location>
        <position position="113"/>
    </location>
</feature>
<comment type="caution">
    <text evidence="2">The sequence shown here is derived from an EMBL/GenBank/DDBJ whole genome shotgun (WGS) entry which is preliminary data.</text>
</comment>
<dbReference type="GO" id="GO:0005886">
    <property type="term" value="C:plasma membrane"/>
    <property type="evidence" value="ECO:0007669"/>
    <property type="project" value="TreeGrafter"/>
</dbReference>
<name>T1AVX2_9ZZZZ</name>
<dbReference type="PANTHER" id="PTHR42823">
    <property type="entry name" value="ATP SYNTHASE SUBUNIT A, CHLOROPLASTIC"/>
    <property type="match status" value="1"/>
</dbReference>
<dbReference type="GO" id="GO:0045259">
    <property type="term" value="C:proton-transporting ATP synthase complex"/>
    <property type="evidence" value="ECO:0007669"/>
    <property type="project" value="InterPro"/>
</dbReference>
<sequence length="113" mass="12330">MSGSAEQAAGGGMTEYIHHHLHNLQWHVGAGPFWVIDIDTVGVTLVLMAIFLGVFIPTARRATAGVPGRFQAFVEMVVVGIDEMVRETFHGSSKLIAPLALTIFVLVFMMNFM</sequence>
<protein>
    <submittedName>
        <fullName evidence="2">F0F1-type ATP synthase, subunit a</fullName>
    </submittedName>
</protein>
<dbReference type="InterPro" id="IPR000568">
    <property type="entry name" value="ATP_synth_F0_asu"/>
</dbReference>